<proteinExistence type="predicted"/>
<feature type="region of interest" description="Disordered" evidence="1">
    <location>
        <begin position="145"/>
        <end position="178"/>
    </location>
</feature>
<comment type="caution">
    <text evidence="2">The sequence shown here is derived from an EMBL/GenBank/DDBJ whole genome shotgun (WGS) entry which is preliminary data.</text>
</comment>
<protein>
    <submittedName>
        <fullName evidence="2">Uncharacterized protein</fullName>
    </submittedName>
</protein>
<evidence type="ECO:0000313" key="2">
    <source>
        <dbReference type="EMBL" id="KAG9450605.1"/>
    </source>
</evidence>
<feature type="region of interest" description="Disordered" evidence="1">
    <location>
        <begin position="37"/>
        <end position="96"/>
    </location>
</feature>
<keyword evidence="3" id="KW-1185">Reference proteome</keyword>
<gene>
    <name evidence="2" type="ORF">H6P81_010570</name>
</gene>
<evidence type="ECO:0000313" key="3">
    <source>
        <dbReference type="Proteomes" id="UP000825729"/>
    </source>
</evidence>
<dbReference type="PANTHER" id="PTHR33130:SF43">
    <property type="entry name" value="OS01G0688600 PROTEIN"/>
    <property type="match status" value="1"/>
</dbReference>
<dbReference type="PANTHER" id="PTHR33130">
    <property type="entry name" value="PUTATIVE (DUF1639)-RELATED"/>
    <property type="match status" value="1"/>
</dbReference>
<organism evidence="2 3">
    <name type="scientific">Aristolochia fimbriata</name>
    <name type="common">White veined hardy Dutchman's pipe vine</name>
    <dbReference type="NCBI Taxonomy" id="158543"/>
    <lineage>
        <taxon>Eukaryota</taxon>
        <taxon>Viridiplantae</taxon>
        <taxon>Streptophyta</taxon>
        <taxon>Embryophyta</taxon>
        <taxon>Tracheophyta</taxon>
        <taxon>Spermatophyta</taxon>
        <taxon>Magnoliopsida</taxon>
        <taxon>Magnoliidae</taxon>
        <taxon>Piperales</taxon>
        <taxon>Aristolochiaceae</taxon>
        <taxon>Aristolochia</taxon>
    </lineage>
</organism>
<feature type="compositionally biased region" description="Basic residues" evidence="1">
    <location>
        <begin position="61"/>
        <end position="71"/>
    </location>
</feature>
<dbReference type="AlphaFoldDB" id="A0AAV7EP59"/>
<dbReference type="Pfam" id="PF07797">
    <property type="entry name" value="DUF1639"/>
    <property type="match status" value="1"/>
</dbReference>
<dbReference type="InterPro" id="IPR012438">
    <property type="entry name" value="DUF1639"/>
</dbReference>
<evidence type="ECO:0000256" key="1">
    <source>
        <dbReference type="SAM" id="MobiDB-lite"/>
    </source>
</evidence>
<feature type="region of interest" description="Disordered" evidence="1">
    <location>
        <begin position="1"/>
        <end position="21"/>
    </location>
</feature>
<name>A0AAV7EP59_ARIFI</name>
<reference evidence="2 3" key="1">
    <citation type="submission" date="2021-07" db="EMBL/GenBank/DDBJ databases">
        <title>The Aristolochia fimbriata genome: insights into angiosperm evolution, floral development and chemical biosynthesis.</title>
        <authorList>
            <person name="Jiao Y."/>
        </authorList>
    </citation>
    <scope>NUCLEOTIDE SEQUENCE [LARGE SCALE GENOMIC DNA]</scope>
    <source>
        <strain evidence="2">IBCAS-2021</strain>
        <tissue evidence="2">Leaf</tissue>
    </source>
</reference>
<dbReference type="EMBL" id="JAINDJ010000004">
    <property type="protein sequence ID" value="KAG9450605.1"/>
    <property type="molecule type" value="Genomic_DNA"/>
</dbReference>
<accession>A0AAV7EP59</accession>
<sequence>MAAGTEPQKAPQRLHNFALPSLKWGNQRLLRSINVNPSIFSSDSDDSHPQAEPCSSTRTPPNHHKNSHKPASRSPPPPSPIEKLRNLPPLSIKPDDGIEKVREKLLVHLRALTNADDGEKREEEELLEKIPWNLRTRRAACDAPLKISDNGQKPRLDDYHSLPPETRPKSLRLRGIAPEKVEDKKNEIPKFSISLTRDEIEEDFLAMTQSKPSRRPKKRPRNVQKKLDELFPGLWLSNITPDSYKVSDLPEPKKK</sequence>
<dbReference type="Proteomes" id="UP000825729">
    <property type="component" value="Unassembled WGS sequence"/>
</dbReference>